<organism evidence="2 3">
    <name type="scientific">Thermosediminibacter oceani (strain ATCC BAA-1034 / DSM 16646 / JW/IW-1228P)</name>
    <dbReference type="NCBI Taxonomy" id="555079"/>
    <lineage>
        <taxon>Bacteria</taxon>
        <taxon>Bacillati</taxon>
        <taxon>Bacillota</taxon>
        <taxon>Clostridia</taxon>
        <taxon>Thermosediminibacterales</taxon>
        <taxon>Thermosediminibacteraceae</taxon>
        <taxon>Thermosediminibacter</taxon>
    </lineage>
</organism>
<sequence length="178" mass="20147">MKKGTLILVIAIVCVFAISIISIFIVRNNNLSPYDFLVKKLEYEHGKPTEMLYQANIDEGEYLIFYKDQRGIVACAIIKKKLFSYSLLTISSGIWPTNSENPANFRFTSYKYNKGRAWISWGIIRNSSVAKVLFDGQEATIVEAKGLRICYITGKGEPDDLVWELLDGQGQTIKSYGK</sequence>
<keyword evidence="1" id="KW-0812">Transmembrane</keyword>
<dbReference type="EMBL" id="CP002131">
    <property type="protein sequence ID" value="ADL08165.1"/>
    <property type="molecule type" value="Genomic_DNA"/>
</dbReference>
<evidence type="ECO:0000256" key="1">
    <source>
        <dbReference type="SAM" id="Phobius"/>
    </source>
</evidence>
<dbReference type="OrthoDB" id="2083196at2"/>
<keyword evidence="1" id="KW-1133">Transmembrane helix</keyword>
<evidence type="ECO:0000313" key="3">
    <source>
        <dbReference type="Proteomes" id="UP000000272"/>
    </source>
</evidence>
<dbReference type="KEGG" id="toc:Toce_1412"/>
<dbReference type="AlphaFoldDB" id="D9RXU1"/>
<dbReference type="HOGENOM" id="CLU_1509919_0_0_9"/>
<dbReference type="Proteomes" id="UP000000272">
    <property type="component" value="Chromosome"/>
</dbReference>
<keyword evidence="1" id="KW-0472">Membrane</keyword>
<keyword evidence="3" id="KW-1185">Reference proteome</keyword>
<accession>D9RXU1</accession>
<feature type="transmembrane region" description="Helical" evidence="1">
    <location>
        <begin position="6"/>
        <end position="26"/>
    </location>
</feature>
<gene>
    <name evidence="2" type="ordered locus">Toce_1412</name>
</gene>
<name>D9RXU1_THEOJ</name>
<reference evidence="2 3" key="1">
    <citation type="journal article" date="2010" name="Stand. Genomic Sci.">
        <title>Complete genome sequence of Thermosediminibacter oceani type strain (JW/IW-1228P).</title>
        <authorList>
            <person name="Pitluck S."/>
            <person name="Yasawong M."/>
            <person name="Munk C."/>
            <person name="Nolan M."/>
            <person name="Lapidus A."/>
            <person name="Lucas S."/>
            <person name="Glavina Del Rio T."/>
            <person name="Tice H."/>
            <person name="Cheng J.F."/>
            <person name="Bruce D."/>
            <person name="Detter C."/>
            <person name="Tapia R."/>
            <person name="Han C."/>
            <person name="Goodwin L."/>
            <person name="Liolios K."/>
            <person name="Ivanova N."/>
            <person name="Mavromatis K."/>
            <person name="Mikhailova N."/>
            <person name="Pati A."/>
            <person name="Chen A."/>
            <person name="Palaniappan K."/>
            <person name="Land M."/>
            <person name="Hauser L."/>
            <person name="Chang Y.J."/>
            <person name="Jeffries C.D."/>
            <person name="Rohde M."/>
            <person name="Spring S."/>
            <person name="Sikorski J."/>
            <person name="Goker M."/>
            <person name="Woyke T."/>
            <person name="Bristow J."/>
            <person name="Eisen J.A."/>
            <person name="Markowitz V."/>
            <person name="Hugenholtz P."/>
            <person name="Kyrpides N.C."/>
            <person name="Klenk H.P."/>
        </authorList>
    </citation>
    <scope>NUCLEOTIDE SEQUENCE [LARGE SCALE GENOMIC DNA]</scope>
    <source>
        <strain evidence="3">ATCC BAA-1034 / DSM 16646 / JW/IW-1228P</strain>
    </source>
</reference>
<protein>
    <submittedName>
        <fullName evidence="2">Uncharacterized protein</fullName>
    </submittedName>
</protein>
<proteinExistence type="predicted"/>
<dbReference type="RefSeq" id="WP_013276196.1">
    <property type="nucleotide sequence ID" value="NC_014377.1"/>
</dbReference>
<evidence type="ECO:0000313" key="2">
    <source>
        <dbReference type="EMBL" id="ADL08165.1"/>
    </source>
</evidence>